<keyword evidence="5" id="KW-0699">rRNA-binding</keyword>
<dbReference type="GO" id="GO:0015934">
    <property type="term" value="C:large ribosomal subunit"/>
    <property type="evidence" value="ECO:0007669"/>
    <property type="project" value="TreeGrafter"/>
</dbReference>
<dbReference type="GO" id="GO:0070180">
    <property type="term" value="F:large ribosomal subunit rRNA binding"/>
    <property type="evidence" value="ECO:0007669"/>
    <property type="project" value="UniProtKB-UniRule"/>
</dbReference>
<evidence type="ECO:0000313" key="10">
    <source>
        <dbReference type="Proteomes" id="UP000257084"/>
    </source>
</evidence>
<feature type="domain" description="Large ribosomal subunit protein uL11 C-terminal" evidence="7">
    <location>
        <begin position="71"/>
        <end position="135"/>
    </location>
</feature>
<evidence type="ECO:0000259" key="7">
    <source>
        <dbReference type="Pfam" id="PF00298"/>
    </source>
</evidence>
<comment type="similarity">
    <text evidence="1 5 6">Belongs to the universal ribosomal protein uL11 family.</text>
</comment>
<comment type="function">
    <text evidence="5">Forms part of the ribosomal stalk which helps the ribosome interact with GTP-bound translation factors.</text>
</comment>
<dbReference type="HAMAP" id="MF_00736">
    <property type="entry name" value="Ribosomal_uL11"/>
    <property type="match status" value="1"/>
</dbReference>
<dbReference type="GO" id="GO:0003735">
    <property type="term" value="F:structural constituent of ribosome"/>
    <property type="evidence" value="ECO:0007669"/>
    <property type="project" value="InterPro"/>
</dbReference>
<dbReference type="Proteomes" id="UP000257084">
    <property type="component" value="Chromosome"/>
</dbReference>
<evidence type="ECO:0000256" key="1">
    <source>
        <dbReference type="ARBA" id="ARBA00010537"/>
    </source>
</evidence>
<proteinExistence type="inferred from homology"/>
<reference evidence="9 10" key="1">
    <citation type="submission" date="2018-03" db="EMBL/GenBank/DDBJ databases">
        <title>A parallel universe: an anciently diverged bacterial symbiosis in a Hawaiian planthopper (Hemiptera: Cixiidae) reveals rearranged nutritional responsibilities.</title>
        <authorList>
            <person name="Bennett G."/>
            <person name="Mao M."/>
        </authorList>
    </citation>
    <scope>NUCLEOTIDE SEQUENCE [LARGE SCALE GENOMIC DNA]</scope>
    <source>
        <strain evidence="9 10">OLIH</strain>
    </source>
</reference>
<sequence length="142" mass="16278">MRNFEEISLIIKSQCANPKPPISSILGQRGINIMKFCKEFNERTIFFKKNCLLPTKIRIFKDKSFILKINSPTTVSLIKKILNLKKGSCEGKKIAVINDENIKEIYKIKKKDLNSYCFNSAKNIILGSAKSMGIKYENKKNI</sequence>
<dbReference type="AlphaFoldDB" id="A0A346E0A6"/>
<dbReference type="PANTHER" id="PTHR11661:SF1">
    <property type="entry name" value="LARGE RIBOSOMAL SUBUNIT PROTEIN UL11M"/>
    <property type="match status" value="1"/>
</dbReference>
<evidence type="ECO:0000313" key="9">
    <source>
        <dbReference type="EMBL" id="AXN02411.1"/>
    </source>
</evidence>
<dbReference type="InterPro" id="IPR000911">
    <property type="entry name" value="Ribosomal_uL11"/>
</dbReference>
<evidence type="ECO:0000256" key="5">
    <source>
        <dbReference type="HAMAP-Rule" id="MF_00736"/>
    </source>
</evidence>
<keyword evidence="10" id="KW-1185">Reference proteome</keyword>
<dbReference type="KEGG" id="vfg:C9I84_003"/>
<dbReference type="InterPro" id="IPR020784">
    <property type="entry name" value="Ribosomal_uL11_N"/>
</dbReference>
<dbReference type="SMART" id="SM00649">
    <property type="entry name" value="RL11"/>
    <property type="match status" value="1"/>
</dbReference>
<gene>
    <name evidence="5" type="primary">rplK</name>
    <name evidence="9" type="ORF">C9I84_003</name>
</gene>
<keyword evidence="5" id="KW-0694">RNA-binding</keyword>
<dbReference type="GO" id="GO:0006412">
    <property type="term" value="P:translation"/>
    <property type="evidence" value="ECO:0007669"/>
    <property type="project" value="UniProtKB-UniRule"/>
</dbReference>
<name>A0A346E0A6_9PROT</name>
<dbReference type="Pfam" id="PF03946">
    <property type="entry name" value="Ribosomal_L11_N"/>
    <property type="match status" value="1"/>
</dbReference>
<protein>
    <recommendedName>
        <fullName evidence="5">Large ribosomal subunit protein uL11</fullName>
    </recommendedName>
</protein>
<dbReference type="Gene3D" id="3.30.1550.10">
    <property type="entry name" value="Ribosomal protein L11/L12, N-terminal domain"/>
    <property type="match status" value="1"/>
</dbReference>
<dbReference type="Gene3D" id="1.10.10.250">
    <property type="entry name" value="Ribosomal protein L11, C-terminal domain"/>
    <property type="match status" value="1"/>
</dbReference>
<comment type="PTM">
    <text evidence="5">One or more lysine residues are methylated.</text>
</comment>
<keyword evidence="3 5" id="KW-0689">Ribosomal protein</keyword>
<evidence type="ECO:0000256" key="3">
    <source>
        <dbReference type="ARBA" id="ARBA00022980"/>
    </source>
</evidence>
<keyword evidence="4 5" id="KW-0687">Ribonucleoprotein</keyword>
<keyword evidence="2 5" id="KW-0488">Methylation</keyword>
<evidence type="ECO:0000256" key="6">
    <source>
        <dbReference type="RuleBase" id="RU003978"/>
    </source>
</evidence>
<accession>A0A346E0A6</accession>
<dbReference type="InterPro" id="IPR036796">
    <property type="entry name" value="Ribosomal_uL11_N_sf"/>
</dbReference>
<evidence type="ECO:0000256" key="2">
    <source>
        <dbReference type="ARBA" id="ARBA00022481"/>
    </source>
</evidence>
<evidence type="ECO:0000256" key="4">
    <source>
        <dbReference type="ARBA" id="ARBA00023274"/>
    </source>
</evidence>
<dbReference type="EMBL" id="CP028360">
    <property type="protein sequence ID" value="AXN02411.1"/>
    <property type="molecule type" value="Genomic_DNA"/>
</dbReference>
<comment type="subunit">
    <text evidence="5">Part of the ribosomal stalk of the 50S ribosomal subunit. Interacts with L10 and the large rRNA to form the base of the stalk. L10 forms an elongated spine to which L12 dimers bind in a sequential fashion forming a multimeric L10(L12)X complex.</text>
</comment>
<organism evidence="9 10">
    <name type="scientific">Candidatus Vidania fulgoroideorum</name>
    <dbReference type="NCBI Taxonomy" id="881286"/>
    <lineage>
        <taxon>Bacteria</taxon>
        <taxon>Pseudomonadati</taxon>
        <taxon>Pseudomonadota</taxon>
        <taxon>Betaproteobacteria</taxon>
        <taxon>Candidatus Vidania</taxon>
    </lineage>
</organism>
<dbReference type="SUPFAM" id="SSF46906">
    <property type="entry name" value="Ribosomal protein L11, C-terminal domain"/>
    <property type="match status" value="1"/>
</dbReference>
<dbReference type="InterPro" id="IPR020783">
    <property type="entry name" value="Ribosomal_uL11_C"/>
</dbReference>
<dbReference type="InterPro" id="IPR036769">
    <property type="entry name" value="Ribosomal_uL11_C_sf"/>
</dbReference>
<dbReference type="PANTHER" id="PTHR11661">
    <property type="entry name" value="60S RIBOSOMAL PROTEIN L12"/>
    <property type="match status" value="1"/>
</dbReference>
<feature type="domain" description="Large ribosomal subunit protein uL11 N-terminal" evidence="8">
    <location>
        <begin position="7"/>
        <end position="65"/>
    </location>
</feature>
<evidence type="ECO:0000259" key="8">
    <source>
        <dbReference type="Pfam" id="PF03946"/>
    </source>
</evidence>
<dbReference type="Pfam" id="PF00298">
    <property type="entry name" value="Ribosomal_L11"/>
    <property type="match status" value="1"/>
</dbReference>
<dbReference type="SUPFAM" id="SSF54747">
    <property type="entry name" value="Ribosomal L11/L12e N-terminal domain"/>
    <property type="match status" value="1"/>
</dbReference>